<evidence type="ECO:0000313" key="14">
    <source>
        <dbReference type="Proteomes" id="UP000826651"/>
    </source>
</evidence>
<dbReference type="PROSITE" id="PS51462">
    <property type="entry name" value="NUDIX"/>
    <property type="match status" value="1"/>
</dbReference>
<gene>
    <name evidence="13" type="ORF">KCQ71_10155</name>
</gene>
<feature type="domain" description="Nudix hydrolase" evidence="12">
    <location>
        <begin position="29"/>
        <end position="166"/>
    </location>
</feature>
<evidence type="ECO:0000256" key="3">
    <source>
        <dbReference type="ARBA" id="ARBA00022457"/>
    </source>
</evidence>
<keyword evidence="9" id="KW-0234">DNA repair</keyword>
<dbReference type="InterPro" id="IPR015797">
    <property type="entry name" value="NUDIX_hydrolase-like_dom_sf"/>
</dbReference>
<evidence type="ECO:0000259" key="12">
    <source>
        <dbReference type="PROSITE" id="PS51462"/>
    </source>
</evidence>
<dbReference type="Pfam" id="PF00293">
    <property type="entry name" value="NUDIX"/>
    <property type="match status" value="1"/>
</dbReference>
<evidence type="ECO:0000256" key="8">
    <source>
        <dbReference type="ARBA" id="ARBA00022842"/>
    </source>
</evidence>
<dbReference type="EC" id="3.6.1.55" evidence="11"/>
<keyword evidence="3" id="KW-0515">Mutator protein</keyword>
<keyword evidence="6" id="KW-0227">DNA damage</keyword>
<evidence type="ECO:0000256" key="1">
    <source>
        <dbReference type="ARBA" id="ARBA00001946"/>
    </source>
</evidence>
<dbReference type="PANTHER" id="PTHR47707">
    <property type="entry name" value="8-OXO-DGTP DIPHOSPHATASE"/>
    <property type="match status" value="1"/>
</dbReference>
<comment type="cofactor">
    <cofactor evidence="1">
        <name>Mg(2+)</name>
        <dbReference type="ChEBI" id="CHEBI:18420"/>
    </cofactor>
</comment>
<name>A0ABS7S834_9MICO</name>
<keyword evidence="4" id="KW-0235">DNA replication</keyword>
<comment type="caution">
    <text evidence="13">The sequence shown here is derived from an EMBL/GenBank/DDBJ whole genome shotgun (WGS) entry which is preliminary data.</text>
</comment>
<evidence type="ECO:0000256" key="2">
    <source>
        <dbReference type="ARBA" id="ARBA00005582"/>
    </source>
</evidence>
<dbReference type="GO" id="GO:0016787">
    <property type="term" value="F:hydrolase activity"/>
    <property type="evidence" value="ECO:0007669"/>
    <property type="project" value="UniProtKB-KW"/>
</dbReference>
<proteinExistence type="inferred from homology"/>
<dbReference type="EMBL" id="JAGSHT010000010">
    <property type="protein sequence ID" value="MBZ2196516.1"/>
    <property type="molecule type" value="Genomic_DNA"/>
</dbReference>
<protein>
    <recommendedName>
        <fullName evidence="11">8-oxo-dGTP diphosphatase</fullName>
        <ecNumber evidence="11">3.6.1.55</ecNumber>
    </recommendedName>
</protein>
<evidence type="ECO:0000256" key="11">
    <source>
        <dbReference type="ARBA" id="ARBA00038905"/>
    </source>
</evidence>
<dbReference type="InterPro" id="IPR020084">
    <property type="entry name" value="NUDIX_hydrolase_CS"/>
</dbReference>
<accession>A0ABS7S834</accession>
<keyword evidence="14" id="KW-1185">Reference proteome</keyword>
<dbReference type="RefSeq" id="WP_223405444.1">
    <property type="nucleotide sequence ID" value="NZ_JAGSHT010000010.1"/>
</dbReference>
<keyword evidence="7 13" id="KW-0378">Hydrolase</keyword>
<sequence length="326" mass="33483">MTHALNPDGRRAHGPADAWVECGCGQRHWGTAGAAGLLLADGGASSIAPPTRVVLQFRAAWSHHGGTWGVPGGALDPDEDSLTGALREAEEEAGIAPAAVAPLATSVLRHPDWSYTTVLGRAVAPVDPAPTDAESADVAWVDLDDVTDRELLPAFADAWPSLAPLLRVRPVLVVDAANVVGSRPDGWWRDRAGAAERLARGLCAMAARGVPADLLGLPADHWWPDVVMVVEGAARGVAVPTDGGDRSSAPGSGPTFPAVRIVDAPGSGDDEIVRQATAARATSTAIPGTPAVTVVTSDRELRERVSAAGARWVGVSALRAVLDAAG</sequence>
<evidence type="ECO:0000313" key="13">
    <source>
        <dbReference type="EMBL" id="MBZ2196516.1"/>
    </source>
</evidence>
<keyword evidence="8" id="KW-0460">Magnesium</keyword>
<comment type="similarity">
    <text evidence="2">Belongs to the Nudix hydrolase family.</text>
</comment>
<evidence type="ECO:0000256" key="7">
    <source>
        <dbReference type="ARBA" id="ARBA00022801"/>
    </source>
</evidence>
<evidence type="ECO:0000256" key="6">
    <source>
        <dbReference type="ARBA" id="ARBA00022763"/>
    </source>
</evidence>
<reference evidence="13 14" key="1">
    <citation type="submission" date="2021-04" db="EMBL/GenBank/DDBJ databases">
        <title>Ruania sp. nov., isolated from sandy soil of mangrove forest.</title>
        <authorList>
            <person name="Ge X."/>
            <person name="Huang R."/>
            <person name="Liu W."/>
        </authorList>
    </citation>
    <scope>NUCLEOTIDE SEQUENCE [LARGE SCALE GENOMIC DNA]</scope>
    <source>
        <strain evidence="13 14">N2-46</strain>
    </source>
</reference>
<keyword evidence="5" id="KW-0479">Metal-binding</keyword>
<organism evidence="13 14">
    <name type="scientific">Occultella gossypii</name>
    <dbReference type="NCBI Taxonomy" id="2800820"/>
    <lineage>
        <taxon>Bacteria</taxon>
        <taxon>Bacillati</taxon>
        <taxon>Actinomycetota</taxon>
        <taxon>Actinomycetes</taxon>
        <taxon>Micrococcales</taxon>
        <taxon>Ruaniaceae</taxon>
        <taxon>Occultella</taxon>
    </lineage>
</organism>
<dbReference type="SUPFAM" id="SSF55811">
    <property type="entry name" value="Nudix"/>
    <property type="match status" value="1"/>
</dbReference>
<evidence type="ECO:0000256" key="5">
    <source>
        <dbReference type="ARBA" id="ARBA00022723"/>
    </source>
</evidence>
<comment type="catalytic activity">
    <reaction evidence="10">
        <text>8-oxo-dGTP + H2O = 8-oxo-dGMP + diphosphate + H(+)</text>
        <dbReference type="Rhea" id="RHEA:31575"/>
        <dbReference type="ChEBI" id="CHEBI:15377"/>
        <dbReference type="ChEBI" id="CHEBI:15378"/>
        <dbReference type="ChEBI" id="CHEBI:33019"/>
        <dbReference type="ChEBI" id="CHEBI:63224"/>
        <dbReference type="ChEBI" id="CHEBI:77896"/>
        <dbReference type="EC" id="3.6.1.55"/>
    </reaction>
</comment>
<dbReference type="Gene3D" id="3.90.79.10">
    <property type="entry name" value="Nucleoside Triphosphate Pyrophosphohydrolase"/>
    <property type="match status" value="1"/>
</dbReference>
<dbReference type="InterPro" id="IPR047127">
    <property type="entry name" value="MutT-like"/>
</dbReference>
<dbReference type="InterPro" id="IPR000086">
    <property type="entry name" value="NUDIX_hydrolase_dom"/>
</dbReference>
<evidence type="ECO:0000256" key="10">
    <source>
        <dbReference type="ARBA" id="ARBA00035861"/>
    </source>
</evidence>
<evidence type="ECO:0000256" key="4">
    <source>
        <dbReference type="ARBA" id="ARBA00022705"/>
    </source>
</evidence>
<dbReference type="PROSITE" id="PS00893">
    <property type="entry name" value="NUDIX_BOX"/>
    <property type="match status" value="1"/>
</dbReference>
<dbReference type="PANTHER" id="PTHR47707:SF1">
    <property type="entry name" value="NUDIX HYDROLASE FAMILY PROTEIN"/>
    <property type="match status" value="1"/>
</dbReference>
<evidence type="ECO:0000256" key="9">
    <source>
        <dbReference type="ARBA" id="ARBA00023204"/>
    </source>
</evidence>
<dbReference type="Proteomes" id="UP000826651">
    <property type="component" value="Unassembled WGS sequence"/>
</dbReference>